<dbReference type="SUPFAM" id="SSF51430">
    <property type="entry name" value="NAD(P)-linked oxidoreductase"/>
    <property type="match status" value="1"/>
</dbReference>
<dbReference type="AlphaFoldDB" id="A0A0V0R3H9"/>
<protein>
    <submittedName>
        <fullName evidence="6">NADP-dependent oxidoreductase domain</fullName>
    </submittedName>
</protein>
<accession>A0A0V0R3H9</accession>
<dbReference type="OMA" id="MWAGPYG"/>
<keyword evidence="2" id="KW-0521">NADP</keyword>
<dbReference type="Pfam" id="PF00248">
    <property type="entry name" value="Aldo_ket_red"/>
    <property type="match status" value="1"/>
</dbReference>
<evidence type="ECO:0000256" key="3">
    <source>
        <dbReference type="ARBA" id="ARBA00023002"/>
    </source>
</evidence>
<reference evidence="6 7" key="1">
    <citation type="journal article" date="2015" name="Sci. Rep.">
        <title>Genome of the facultative scuticociliatosis pathogen Pseudocohnilembus persalinus provides insight into its virulence through horizontal gene transfer.</title>
        <authorList>
            <person name="Xiong J."/>
            <person name="Wang G."/>
            <person name="Cheng J."/>
            <person name="Tian M."/>
            <person name="Pan X."/>
            <person name="Warren A."/>
            <person name="Jiang C."/>
            <person name="Yuan D."/>
            <person name="Miao W."/>
        </authorList>
    </citation>
    <scope>NUCLEOTIDE SEQUENCE [LARGE SCALE GENOMIC DNA]</scope>
    <source>
        <strain evidence="6">36N120E</strain>
    </source>
</reference>
<organism evidence="6 7">
    <name type="scientific">Pseudocohnilembus persalinus</name>
    <name type="common">Ciliate</name>
    <dbReference type="NCBI Taxonomy" id="266149"/>
    <lineage>
        <taxon>Eukaryota</taxon>
        <taxon>Sar</taxon>
        <taxon>Alveolata</taxon>
        <taxon>Ciliophora</taxon>
        <taxon>Intramacronucleata</taxon>
        <taxon>Oligohymenophorea</taxon>
        <taxon>Scuticociliatia</taxon>
        <taxon>Philasterida</taxon>
        <taxon>Pseudocohnilembidae</taxon>
        <taxon>Pseudocohnilembus</taxon>
    </lineage>
</organism>
<evidence type="ECO:0000313" key="6">
    <source>
        <dbReference type="EMBL" id="KRX09062.1"/>
    </source>
</evidence>
<name>A0A0V0R3H9_PSEPJ</name>
<evidence type="ECO:0000256" key="4">
    <source>
        <dbReference type="SAM" id="MobiDB-lite"/>
    </source>
</evidence>
<evidence type="ECO:0000259" key="5">
    <source>
        <dbReference type="Pfam" id="PF00248"/>
    </source>
</evidence>
<dbReference type="InterPro" id="IPR005399">
    <property type="entry name" value="K_chnl_volt-dep_bsu_KCNAB-rel"/>
</dbReference>
<dbReference type="InParanoid" id="A0A0V0R3H9"/>
<comment type="similarity">
    <text evidence="1">Belongs to the shaker potassium channel beta subunit family.</text>
</comment>
<dbReference type="InterPro" id="IPR023210">
    <property type="entry name" value="NADP_OxRdtase_dom"/>
</dbReference>
<keyword evidence="7" id="KW-1185">Reference proteome</keyword>
<dbReference type="GO" id="GO:0016491">
    <property type="term" value="F:oxidoreductase activity"/>
    <property type="evidence" value="ECO:0007669"/>
    <property type="project" value="UniProtKB-KW"/>
</dbReference>
<evidence type="ECO:0000313" key="7">
    <source>
        <dbReference type="Proteomes" id="UP000054937"/>
    </source>
</evidence>
<keyword evidence="3" id="KW-0560">Oxidoreductase</keyword>
<dbReference type="InterPro" id="IPR036812">
    <property type="entry name" value="NAD(P)_OxRdtase_dom_sf"/>
</dbReference>
<sequence>MQKKVNQYVNLGNTGLKVSRFALGNWINSDLPDNQEITTKLVKTAWELGINYFDTAEEYGAGEAERQMGIALQSLNVPRNSYVLSTKIFWGPNSYSNPNDVGLSRKHIIEGLKNSLQRLNQSYVDVVFAHRFDSQTPLEETCRAFDWVVRQGWANYWATSEWNSSEIFEAFSICKQNNLVLPIADQCEYNMLERQKVDKDFGRLFDHYKYGTTVYSPLAGGLLTGKYNDGLPEDSRYKKFEWDFEEKIQQIEDKKSCLKQLGEIAKKLNITQAQLALAWILYNKDVSVAILGATKPEQLKANVEALEHVQKLTPEVLNEIEKVLNNRPKPDRDPRTWKPYPDRR</sequence>
<dbReference type="PANTHER" id="PTHR43150">
    <property type="entry name" value="HYPERKINETIC, ISOFORM M"/>
    <property type="match status" value="1"/>
</dbReference>
<dbReference type="EMBL" id="LDAU01000055">
    <property type="protein sequence ID" value="KRX09062.1"/>
    <property type="molecule type" value="Genomic_DNA"/>
</dbReference>
<dbReference type="OrthoDB" id="2310150at2759"/>
<evidence type="ECO:0000256" key="1">
    <source>
        <dbReference type="ARBA" id="ARBA00006515"/>
    </source>
</evidence>
<comment type="caution">
    <text evidence="6">The sequence shown here is derived from an EMBL/GenBank/DDBJ whole genome shotgun (WGS) entry which is preliminary data.</text>
</comment>
<feature type="domain" description="NADP-dependent oxidoreductase" evidence="5">
    <location>
        <begin position="32"/>
        <end position="324"/>
    </location>
</feature>
<dbReference type="Proteomes" id="UP000054937">
    <property type="component" value="Unassembled WGS sequence"/>
</dbReference>
<evidence type="ECO:0000256" key="2">
    <source>
        <dbReference type="ARBA" id="ARBA00022857"/>
    </source>
</evidence>
<dbReference type="PRINTS" id="PR01577">
    <property type="entry name" value="KCNABCHANNEL"/>
</dbReference>
<gene>
    <name evidence="6" type="ORF">PPERSA_01949</name>
</gene>
<dbReference type="Gene3D" id="3.20.20.100">
    <property type="entry name" value="NADP-dependent oxidoreductase domain"/>
    <property type="match status" value="1"/>
</dbReference>
<dbReference type="PANTHER" id="PTHR43150:SF2">
    <property type="entry name" value="HYPERKINETIC, ISOFORM M"/>
    <property type="match status" value="1"/>
</dbReference>
<proteinExistence type="inferred from homology"/>
<feature type="region of interest" description="Disordered" evidence="4">
    <location>
        <begin position="325"/>
        <end position="344"/>
    </location>
</feature>